<dbReference type="GO" id="GO:0016020">
    <property type="term" value="C:membrane"/>
    <property type="evidence" value="ECO:0007669"/>
    <property type="project" value="UniProtKB-SubCell"/>
</dbReference>
<evidence type="ECO:0000313" key="9">
    <source>
        <dbReference type="EMBL" id="CAE7267820.1"/>
    </source>
</evidence>
<dbReference type="Pfam" id="PF03073">
    <property type="entry name" value="TspO_MBR"/>
    <property type="match status" value="1"/>
</dbReference>
<evidence type="ECO:0000256" key="8">
    <source>
        <dbReference type="SAM" id="Phobius"/>
    </source>
</evidence>
<evidence type="ECO:0000256" key="4">
    <source>
        <dbReference type="ARBA" id="ARBA00022737"/>
    </source>
</evidence>
<feature type="repeat" description="PPR" evidence="7">
    <location>
        <begin position="260"/>
        <end position="294"/>
    </location>
</feature>
<feature type="transmembrane region" description="Helical" evidence="8">
    <location>
        <begin position="20"/>
        <end position="42"/>
    </location>
</feature>
<feature type="transmembrane region" description="Helical" evidence="8">
    <location>
        <begin position="161"/>
        <end position="181"/>
    </location>
</feature>
<feature type="transmembrane region" description="Helical" evidence="8">
    <location>
        <begin position="102"/>
        <end position="119"/>
    </location>
</feature>
<sequence length="375" mass="41128">MWGHRAILGTELDTDAVGKYALSIAVQLLGITTFFAAIDTAVKSSGIELPDWAVFALFFGMSLRSRIFSPLDNSRPDIQKATQGQATGGFNDRTMPSWTPPGFFFPIMWILIVAPLRAASSMMIWQQVGHLCDATILVLMLHLCVGDTWNTVNNVERRLGAAVPGVLCVWASALAASYAYFQVEPFAGQLLLPTCLWLTVAAALVADTWRVNNSSGTATPPSLPDLVSYHHLISGAAARGKEREAADWYVEMRQALLRPDPIIFTDVIHGFARSGAHEAAANWLHRMVDESVHPTVAAYNALISACARQGDLRRARQWFEQLPAQRLQPDEISYKALIRGCCLLDEPTEPLPKNDAKYRDGTNPPAGYLCFSISA</sequence>
<protein>
    <recommendedName>
        <fullName evidence="11">Pentatricopeptide repeat-containing protein</fullName>
    </recommendedName>
</protein>
<keyword evidence="4" id="KW-0677">Repeat</keyword>
<name>A0A812MJ43_9DINO</name>
<keyword evidence="5 8" id="KW-1133">Transmembrane helix</keyword>
<evidence type="ECO:0000256" key="2">
    <source>
        <dbReference type="ARBA" id="ARBA00007524"/>
    </source>
</evidence>
<reference evidence="9" key="1">
    <citation type="submission" date="2021-02" db="EMBL/GenBank/DDBJ databases">
        <authorList>
            <person name="Dougan E. K."/>
            <person name="Rhodes N."/>
            <person name="Thang M."/>
            <person name="Chan C."/>
        </authorList>
    </citation>
    <scope>NUCLEOTIDE SEQUENCE</scope>
</reference>
<feature type="repeat" description="PPR" evidence="7">
    <location>
        <begin position="295"/>
        <end position="329"/>
    </location>
</feature>
<keyword evidence="10" id="KW-1185">Reference proteome</keyword>
<comment type="similarity">
    <text evidence="2">Belongs to the TspO/BZRP family.</text>
</comment>
<dbReference type="InterPro" id="IPR002885">
    <property type="entry name" value="PPR_rpt"/>
</dbReference>
<dbReference type="Proteomes" id="UP000604046">
    <property type="component" value="Unassembled WGS sequence"/>
</dbReference>
<keyword evidence="6 8" id="KW-0472">Membrane</keyword>
<feature type="transmembrane region" description="Helical" evidence="8">
    <location>
        <begin position="190"/>
        <end position="209"/>
    </location>
</feature>
<evidence type="ECO:0000256" key="1">
    <source>
        <dbReference type="ARBA" id="ARBA00004141"/>
    </source>
</evidence>
<accession>A0A812MJ43</accession>
<dbReference type="InterPro" id="IPR038330">
    <property type="entry name" value="TspO/MBR-related_sf"/>
</dbReference>
<dbReference type="Gene3D" id="1.25.40.10">
    <property type="entry name" value="Tetratricopeptide repeat domain"/>
    <property type="match status" value="1"/>
</dbReference>
<gene>
    <name evidence="9" type="ORF">SNAT2548_LOCUS14202</name>
</gene>
<dbReference type="CDD" id="cd15904">
    <property type="entry name" value="TSPO_MBR"/>
    <property type="match status" value="1"/>
</dbReference>
<dbReference type="PROSITE" id="PS51375">
    <property type="entry name" value="PPR"/>
    <property type="match status" value="3"/>
</dbReference>
<evidence type="ECO:0000256" key="6">
    <source>
        <dbReference type="ARBA" id="ARBA00023136"/>
    </source>
</evidence>
<keyword evidence="3 8" id="KW-0812">Transmembrane</keyword>
<comment type="subcellular location">
    <subcellularLocation>
        <location evidence="1">Membrane</location>
        <topology evidence="1">Multi-pass membrane protein</topology>
    </subcellularLocation>
</comment>
<comment type="caution">
    <text evidence="9">The sequence shown here is derived from an EMBL/GenBank/DDBJ whole genome shotgun (WGS) entry which is preliminary data.</text>
</comment>
<dbReference type="Pfam" id="PF01535">
    <property type="entry name" value="PPR"/>
    <property type="match status" value="2"/>
</dbReference>
<evidence type="ECO:0000313" key="10">
    <source>
        <dbReference type="Proteomes" id="UP000604046"/>
    </source>
</evidence>
<evidence type="ECO:0008006" key="11">
    <source>
        <dbReference type="Google" id="ProtNLM"/>
    </source>
</evidence>
<dbReference type="Pfam" id="PF13041">
    <property type="entry name" value="PPR_2"/>
    <property type="match status" value="1"/>
</dbReference>
<dbReference type="EMBL" id="CAJNDS010001616">
    <property type="protein sequence ID" value="CAE7267820.1"/>
    <property type="molecule type" value="Genomic_DNA"/>
</dbReference>
<dbReference type="OrthoDB" id="8841220at2759"/>
<evidence type="ECO:0000256" key="3">
    <source>
        <dbReference type="ARBA" id="ARBA00022692"/>
    </source>
</evidence>
<evidence type="ECO:0000256" key="7">
    <source>
        <dbReference type="PROSITE-ProRule" id="PRU00708"/>
    </source>
</evidence>
<dbReference type="InterPro" id="IPR004307">
    <property type="entry name" value="TspO_MBR"/>
</dbReference>
<proteinExistence type="inferred from homology"/>
<dbReference type="AlphaFoldDB" id="A0A812MJ43"/>
<dbReference type="InterPro" id="IPR011990">
    <property type="entry name" value="TPR-like_helical_dom_sf"/>
</dbReference>
<dbReference type="NCBIfam" id="TIGR00756">
    <property type="entry name" value="PPR"/>
    <property type="match status" value="1"/>
</dbReference>
<dbReference type="PANTHER" id="PTHR47447">
    <property type="entry name" value="OS03G0856100 PROTEIN"/>
    <property type="match status" value="1"/>
</dbReference>
<dbReference type="Gene3D" id="1.20.1260.100">
    <property type="entry name" value="TspO/MBR protein"/>
    <property type="match status" value="1"/>
</dbReference>
<feature type="repeat" description="PPR" evidence="7">
    <location>
        <begin position="225"/>
        <end position="259"/>
    </location>
</feature>
<organism evidence="9 10">
    <name type="scientific">Symbiodinium natans</name>
    <dbReference type="NCBI Taxonomy" id="878477"/>
    <lineage>
        <taxon>Eukaryota</taxon>
        <taxon>Sar</taxon>
        <taxon>Alveolata</taxon>
        <taxon>Dinophyceae</taxon>
        <taxon>Suessiales</taxon>
        <taxon>Symbiodiniaceae</taxon>
        <taxon>Symbiodinium</taxon>
    </lineage>
</organism>
<evidence type="ECO:0000256" key="5">
    <source>
        <dbReference type="ARBA" id="ARBA00022989"/>
    </source>
</evidence>
<dbReference type="PANTHER" id="PTHR47447:SF17">
    <property type="entry name" value="OS12G0638900 PROTEIN"/>
    <property type="match status" value="1"/>
</dbReference>